<dbReference type="PANTHER" id="PTHR48081">
    <property type="entry name" value="AB HYDROLASE SUPERFAMILY PROTEIN C4A8.06C"/>
    <property type="match status" value="1"/>
</dbReference>
<dbReference type="KEGG" id="bbh:BN112_0944"/>
<evidence type="ECO:0000313" key="3">
    <source>
        <dbReference type="EMBL" id="CCJ52862.1"/>
    </source>
</evidence>
<dbReference type="HOGENOM" id="CLU_012494_13_1_4"/>
<name>A0A0C6P2J6_BORBO</name>
<dbReference type="GO" id="GO:0016787">
    <property type="term" value="F:hydrolase activity"/>
    <property type="evidence" value="ECO:0007669"/>
    <property type="project" value="UniProtKB-KW"/>
</dbReference>
<evidence type="ECO:0000259" key="2">
    <source>
        <dbReference type="Pfam" id="PF07859"/>
    </source>
</evidence>
<dbReference type="Gene3D" id="3.40.50.1820">
    <property type="entry name" value="alpha/beta hydrolase"/>
    <property type="match status" value="1"/>
</dbReference>
<reference evidence="3 4" key="1">
    <citation type="journal article" date="2012" name="BMC Genomics">
        <title>Comparative genomics of the classical Bordetella subspecies: the evolution and exchange of virulence-associated diversity amongst closely related pathogens.</title>
        <authorList>
            <person name="Park J."/>
            <person name="Zhang Y."/>
            <person name="Buboltz A.M."/>
            <person name="Zhang X."/>
            <person name="Schuster S.C."/>
            <person name="Ahuja U."/>
            <person name="Liu M."/>
            <person name="Miller J.F."/>
            <person name="Sebaihia M."/>
            <person name="Bentley S.D."/>
            <person name="Parkhill J."/>
            <person name="Harvill E.T."/>
        </authorList>
    </citation>
    <scope>NUCLEOTIDE SEQUENCE [LARGE SCALE GENOMIC DNA]</scope>
    <source>
        <strain evidence="3 4">253</strain>
    </source>
</reference>
<dbReference type="InterPro" id="IPR013094">
    <property type="entry name" value="AB_hydrolase_3"/>
</dbReference>
<dbReference type="AlphaFoldDB" id="A0A0C6P2J6"/>
<protein>
    <submittedName>
        <fullName evidence="3">Putative esterase</fullName>
    </submittedName>
</protein>
<dbReference type="PANTHER" id="PTHR48081:SF8">
    <property type="entry name" value="ALPHA_BETA HYDROLASE FOLD-3 DOMAIN-CONTAINING PROTEIN-RELATED"/>
    <property type="match status" value="1"/>
</dbReference>
<evidence type="ECO:0000313" key="4">
    <source>
        <dbReference type="Proteomes" id="UP000007564"/>
    </source>
</evidence>
<dbReference type="Pfam" id="PF07859">
    <property type="entry name" value="Abhydrolase_3"/>
    <property type="match status" value="1"/>
</dbReference>
<accession>A0A0C6P2J6</accession>
<evidence type="ECO:0000256" key="1">
    <source>
        <dbReference type="ARBA" id="ARBA00022801"/>
    </source>
</evidence>
<dbReference type="RefSeq" id="WP_015063911.1">
    <property type="nucleotide sequence ID" value="NC_019382.1"/>
</dbReference>
<dbReference type="SUPFAM" id="SSF53474">
    <property type="entry name" value="alpha/beta-Hydrolases"/>
    <property type="match status" value="1"/>
</dbReference>
<organism evidence="3 4">
    <name type="scientific">Bordetella bronchiseptica 253</name>
    <dbReference type="NCBI Taxonomy" id="568707"/>
    <lineage>
        <taxon>Bacteria</taxon>
        <taxon>Pseudomonadati</taxon>
        <taxon>Pseudomonadota</taxon>
        <taxon>Betaproteobacteria</taxon>
        <taxon>Burkholderiales</taxon>
        <taxon>Alcaligenaceae</taxon>
        <taxon>Bordetella</taxon>
    </lineage>
</organism>
<dbReference type="EMBL" id="HE965806">
    <property type="protein sequence ID" value="CCJ52862.1"/>
    <property type="molecule type" value="Genomic_DNA"/>
</dbReference>
<sequence length="295" mass="31316">MTARDPLAAIRARLAEVTASWQTAASLAQIRASFADYLAEAGPRGAAMARPQPQPLAPALAGAWIGQGTRRALYCHGGGFQIGGVASHASLIARLAEAGQARILAVEYRLAPEHRYPAAIDDAFAAYRWLLANGGAPAAIIGDSAGGALALQTAQRARDAGLPLPRSLVLLSPWLDLSMQGRSYEELADRDIFSRPQQLRAMARSYLGRHGPPPDAPSASPLWDDLSGLPPIVVHAGAHDITLDDSHTLAERVRAAGGQVQLQVFPGMCHHFQIYEALAEAGESIDALGRHLRQD</sequence>
<proteinExistence type="predicted"/>
<dbReference type="InterPro" id="IPR050300">
    <property type="entry name" value="GDXG_lipolytic_enzyme"/>
</dbReference>
<dbReference type="OrthoDB" id="9794445at2"/>
<dbReference type="InterPro" id="IPR029058">
    <property type="entry name" value="AB_hydrolase_fold"/>
</dbReference>
<keyword evidence="1" id="KW-0378">Hydrolase</keyword>
<dbReference type="Proteomes" id="UP000007564">
    <property type="component" value="Chromosome"/>
</dbReference>
<gene>
    <name evidence="3" type="ORF">BN112_0944</name>
</gene>
<feature type="domain" description="Alpha/beta hydrolase fold-3" evidence="2">
    <location>
        <begin position="73"/>
        <end position="273"/>
    </location>
</feature>